<dbReference type="Gene3D" id="3.30.2310.20">
    <property type="entry name" value="RelE-like"/>
    <property type="match status" value="1"/>
</dbReference>
<proteinExistence type="predicted"/>
<dbReference type="Pfam" id="PF05015">
    <property type="entry name" value="HigB-like_toxin"/>
    <property type="match status" value="1"/>
</dbReference>
<name>A0AAE3GT92_9CYAN</name>
<sequence>MTICNFHNKATEDVNYSLASKVALKLLPQELHRKAQIKLARLSAATSIQDLRELRGNRLEALQGDRKGQYSIRINDQYRICFRWEQVYASDVEIVDYHR</sequence>
<keyword evidence="2" id="KW-1185">Reference proteome</keyword>
<dbReference type="InterPro" id="IPR007711">
    <property type="entry name" value="HigB-1"/>
</dbReference>
<comment type="caution">
    <text evidence="1">The sequence shown here is derived from an EMBL/GenBank/DDBJ whole genome shotgun (WGS) entry which is preliminary data.</text>
</comment>
<dbReference type="PANTHER" id="PTHR40266">
    <property type="entry name" value="TOXIN HIGB-1"/>
    <property type="match status" value="1"/>
</dbReference>
<dbReference type="Proteomes" id="UP001204953">
    <property type="component" value="Unassembled WGS sequence"/>
</dbReference>
<dbReference type="RefSeq" id="WP_254012285.1">
    <property type="nucleotide sequence ID" value="NZ_JAMZMM010000121.1"/>
</dbReference>
<gene>
    <name evidence="1" type="ORF">NJ959_13675</name>
</gene>
<dbReference type="AlphaFoldDB" id="A0AAE3GT92"/>
<dbReference type="EMBL" id="JAMZMM010000121">
    <property type="protein sequence ID" value="MCP2729501.1"/>
    <property type="molecule type" value="Genomic_DNA"/>
</dbReference>
<dbReference type="SUPFAM" id="SSF143011">
    <property type="entry name" value="RelE-like"/>
    <property type="match status" value="1"/>
</dbReference>
<dbReference type="PANTHER" id="PTHR40266:SF2">
    <property type="entry name" value="TOXIN HIGB-1"/>
    <property type="match status" value="1"/>
</dbReference>
<evidence type="ECO:0000313" key="1">
    <source>
        <dbReference type="EMBL" id="MCP2729501.1"/>
    </source>
</evidence>
<accession>A0AAE3GT92</accession>
<organism evidence="1 2">
    <name type="scientific">Limnofasciculus baicalensis BBK-W-15</name>
    <dbReference type="NCBI Taxonomy" id="2699891"/>
    <lineage>
        <taxon>Bacteria</taxon>
        <taxon>Bacillati</taxon>
        <taxon>Cyanobacteriota</taxon>
        <taxon>Cyanophyceae</taxon>
        <taxon>Coleofasciculales</taxon>
        <taxon>Coleofasciculaceae</taxon>
        <taxon>Limnofasciculus</taxon>
        <taxon>Limnofasciculus baicalensis</taxon>
    </lineage>
</organism>
<dbReference type="InterPro" id="IPR035093">
    <property type="entry name" value="RelE/ParE_toxin_dom_sf"/>
</dbReference>
<reference evidence="1" key="1">
    <citation type="submission" date="2022-06" db="EMBL/GenBank/DDBJ databases">
        <title>New cyanobacteria of genus Symplocastrum in benthos of Lake Baikal.</title>
        <authorList>
            <person name="Sorokovikova E."/>
            <person name="Tikhonova I."/>
            <person name="Krasnopeev A."/>
            <person name="Evseev P."/>
            <person name="Gladkikh A."/>
            <person name="Belykh O."/>
        </authorList>
    </citation>
    <scope>NUCLEOTIDE SEQUENCE</scope>
    <source>
        <strain evidence="1">BBK-W-15</strain>
    </source>
</reference>
<evidence type="ECO:0000313" key="2">
    <source>
        <dbReference type="Proteomes" id="UP001204953"/>
    </source>
</evidence>
<protein>
    <submittedName>
        <fullName evidence="1">Type II toxin-antitoxin system RelE/ParE family toxin</fullName>
    </submittedName>
</protein>